<dbReference type="EMBL" id="JAKKPZ010000004">
    <property type="protein sequence ID" value="KAI1721893.1"/>
    <property type="molecule type" value="Genomic_DNA"/>
</dbReference>
<feature type="region of interest" description="Disordered" evidence="1">
    <location>
        <begin position="86"/>
        <end position="124"/>
    </location>
</feature>
<organism evidence="3 4">
    <name type="scientific">Ditylenchus destructor</name>
    <dbReference type="NCBI Taxonomy" id="166010"/>
    <lineage>
        <taxon>Eukaryota</taxon>
        <taxon>Metazoa</taxon>
        <taxon>Ecdysozoa</taxon>
        <taxon>Nematoda</taxon>
        <taxon>Chromadorea</taxon>
        <taxon>Rhabditida</taxon>
        <taxon>Tylenchina</taxon>
        <taxon>Tylenchomorpha</taxon>
        <taxon>Sphaerularioidea</taxon>
        <taxon>Anguinidae</taxon>
        <taxon>Anguininae</taxon>
        <taxon>Ditylenchus</taxon>
    </lineage>
</organism>
<feature type="compositionally biased region" description="Low complexity" evidence="1">
    <location>
        <begin position="87"/>
        <end position="111"/>
    </location>
</feature>
<evidence type="ECO:0000256" key="1">
    <source>
        <dbReference type="SAM" id="MobiDB-lite"/>
    </source>
</evidence>
<comment type="caution">
    <text evidence="3">The sequence shown here is derived from an EMBL/GenBank/DDBJ whole genome shotgun (WGS) entry which is preliminary data.</text>
</comment>
<evidence type="ECO:0000256" key="2">
    <source>
        <dbReference type="SAM" id="SignalP"/>
    </source>
</evidence>
<dbReference type="AlphaFoldDB" id="A0AAD4NAP1"/>
<evidence type="ECO:0000313" key="4">
    <source>
        <dbReference type="Proteomes" id="UP001201812"/>
    </source>
</evidence>
<feature type="chain" id="PRO_5042026408" evidence="2">
    <location>
        <begin position="17"/>
        <end position="137"/>
    </location>
</feature>
<keyword evidence="4" id="KW-1185">Reference proteome</keyword>
<dbReference type="Proteomes" id="UP001201812">
    <property type="component" value="Unassembled WGS sequence"/>
</dbReference>
<reference evidence="3" key="1">
    <citation type="submission" date="2022-01" db="EMBL/GenBank/DDBJ databases">
        <title>Genome Sequence Resource for Two Populations of Ditylenchus destructor, the Migratory Endoparasitic Phytonematode.</title>
        <authorList>
            <person name="Zhang H."/>
            <person name="Lin R."/>
            <person name="Xie B."/>
        </authorList>
    </citation>
    <scope>NUCLEOTIDE SEQUENCE</scope>
    <source>
        <strain evidence="3">BazhouSP</strain>
    </source>
</reference>
<gene>
    <name evidence="3" type="ORF">DdX_04180</name>
</gene>
<name>A0AAD4NAP1_9BILA</name>
<sequence length="137" mass="14979">MLLFLLTICNIEYAQSSDNSNIIKDAQVIVKIMNTLPDKVYYVKFGPAADRCGQKFGPVVDYPVVGMANYFDGVLDDELDLFPVGPSTSTESCESNNTTEITETAESMETAESSDTDVSEERVKTKAQKSCTVAKKA</sequence>
<keyword evidence="2" id="KW-0732">Signal</keyword>
<evidence type="ECO:0000313" key="3">
    <source>
        <dbReference type="EMBL" id="KAI1721893.1"/>
    </source>
</evidence>
<protein>
    <submittedName>
        <fullName evidence="3">Uncharacterized protein</fullName>
    </submittedName>
</protein>
<feature type="signal peptide" evidence="2">
    <location>
        <begin position="1"/>
        <end position="16"/>
    </location>
</feature>
<accession>A0AAD4NAP1</accession>
<proteinExistence type="predicted"/>